<dbReference type="Proteomes" id="UP001206312">
    <property type="component" value="Unassembled WGS sequence"/>
</dbReference>
<comment type="caution">
    <text evidence="2">The sequence shown here is derived from an EMBL/GenBank/DDBJ whole genome shotgun (WGS) entry which is preliminary data.</text>
</comment>
<dbReference type="RefSeq" id="WP_252741283.1">
    <property type="nucleotide sequence ID" value="NZ_JAMXIB010000005.1"/>
</dbReference>
<feature type="chain" id="PRO_5047135730" evidence="1">
    <location>
        <begin position="29"/>
        <end position="380"/>
    </location>
</feature>
<protein>
    <submittedName>
        <fullName evidence="2">Porin</fullName>
    </submittedName>
</protein>
<gene>
    <name evidence="2" type="ORF">NG653_08595</name>
</gene>
<evidence type="ECO:0000313" key="2">
    <source>
        <dbReference type="EMBL" id="MCO5724912.1"/>
    </source>
</evidence>
<keyword evidence="1" id="KW-0732">Signal</keyword>
<accession>A0ABT1AZ42</accession>
<evidence type="ECO:0000313" key="3">
    <source>
        <dbReference type="Proteomes" id="UP001206312"/>
    </source>
</evidence>
<evidence type="ECO:0000256" key="1">
    <source>
        <dbReference type="SAM" id="SignalP"/>
    </source>
</evidence>
<organism evidence="2 3">
    <name type="scientific">Robiginitalea marina</name>
    <dbReference type="NCBI Taxonomy" id="2954105"/>
    <lineage>
        <taxon>Bacteria</taxon>
        <taxon>Pseudomonadati</taxon>
        <taxon>Bacteroidota</taxon>
        <taxon>Flavobacteriia</taxon>
        <taxon>Flavobacteriales</taxon>
        <taxon>Flavobacteriaceae</taxon>
        <taxon>Robiginitalea</taxon>
    </lineage>
</organism>
<sequence length="380" mass="43081">MNSPVTRRPHLLAFLFAAITFHILPAQSEDPWQAPPSIGIHGFADVYYVYDFNTPEGSFRQDFLYNHNRHNEFNLNLGLLGIHLEHPKYRARITLQTGTYANDNYAAEPGVLKNLFEAWAGLALNRENTLWVDAGVMPSHLGFESAISIENPTLTRSLSAENSPYFLTGVRFSYQPSDTWEFAALVVNGWQRIQRLEGNSMPSFGTQVRHTPSKAFSMNWSTFIGTDDPDETRRMRYFSNLYGQFRITEKIGLLAGFDLGFQQESRGSTTYDLWFTPTLIGQYALEDRWKTAIRLEYYQDAQGVIIDTGTPNGFRTIGLSWNLDYSPTPFLACRLEARLMDSRDPVFRANSGLVDDNFFLGASLAVKLDRQLGGGARNDH</sequence>
<name>A0ABT1AZ42_9FLAO</name>
<feature type="signal peptide" evidence="1">
    <location>
        <begin position="1"/>
        <end position="28"/>
    </location>
</feature>
<dbReference type="EMBL" id="JAMXIB010000005">
    <property type="protein sequence ID" value="MCO5724912.1"/>
    <property type="molecule type" value="Genomic_DNA"/>
</dbReference>
<reference evidence="2 3" key="1">
    <citation type="submission" date="2022-06" db="EMBL/GenBank/DDBJ databases">
        <authorList>
            <person name="Xuan X."/>
        </authorList>
    </citation>
    <scope>NUCLEOTIDE SEQUENCE [LARGE SCALE GENOMIC DNA]</scope>
    <source>
        <strain evidence="2 3">2V75</strain>
    </source>
</reference>
<dbReference type="InterPro" id="IPR011486">
    <property type="entry name" value="BBP2"/>
</dbReference>
<keyword evidence="3" id="KW-1185">Reference proteome</keyword>
<proteinExistence type="predicted"/>
<dbReference type="Pfam" id="PF07642">
    <property type="entry name" value="BBP2"/>
    <property type="match status" value="1"/>
</dbReference>